<gene>
    <name evidence="1" type="ORF">J1C56_32240</name>
</gene>
<organism evidence="1 2">
    <name type="scientific">Aminobacter anthyllidis</name>
    <dbReference type="NCBI Taxonomy" id="1035067"/>
    <lineage>
        <taxon>Bacteria</taxon>
        <taxon>Pseudomonadati</taxon>
        <taxon>Pseudomonadota</taxon>
        <taxon>Alphaproteobacteria</taxon>
        <taxon>Hyphomicrobiales</taxon>
        <taxon>Phyllobacteriaceae</taxon>
        <taxon>Aminobacter</taxon>
    </lineage>
</organism>
<accession>A0A9X1D967</accession>
<dbReference type="AlphaFoldDB" id="A0A9X1D967"/>
<reference evidence="1" key="1">
    <citation type="journal article" date="2021" name="Microorganisms">
        <title>Phylogenomic Reconstruction and Metabolic Potential of the Genus Aminobacter.</title>
        <authorList>
            <person name="Artuso I."/>
            <person name="Turrini P."/>
            <person name="Pirolo M."/>
            <person name="Lugli G.A."/>
            <person name="Ventura M."/>
            <person name="Visca P."/>
        </authorList>
    </citation>
    <scope>NUCLEOTIDE SEQUENCE</scope>
    <source>
        <strain evidence="1">LMG 26462</strain>
    </source>
</reference>
<comment type="caution">
    <text evidence="1">The sequence shown here is derived from an EMBL/GenBank/DDBJ whole genome shotgun (WGS) entry which is preliminary data.</text>
</comment>
<dbReference type="InterPro" id="IPR010385">
    <property type="entry name" value="DUF982"/>
</dbReference>
<evidence type="ECO:0000313" key="1">
    <source>
        <dbReference type="EMBL" id="MBT1160201.1"/>
    </source>
</evidence>
<name>A0A9X1D967_9HYPH</name>
<protein>
    <submittedName>
        <fullName evidence="1">DUF982 domain-containing protein</fullName>
    </submittedName>
</protein>
<dbReference type="Pfam" id="PF06169">
    <property type="entry name" value="DUF982"/>
    <property type="match status" value="1"/>
</dbReference>
<dbReference type="Gene3D" id="6.10.250.730">
    <property type="match status" value="1"/>
</dbReference>
<dbReference type="EMBL" id="JAFLWW010000019">
    <property type="protein sequence ID" value="MBT1160201.1"/>
    <property type="molecule type" value="Genomic_DNA"/>
</dbReference>
<proteinExistence type="predicted"/>
<evidence type="ECO:0000313" key="2">
    <source>
        <dbReference type="Proteomes" id="UP001138921"/>
    </source>
</evidence>
<reference evidence="1" key="2">
    <citation type="submission" date="2021-03" db="EMBL/GenBank/DDBJ databases">
        <authorList>
            <person name="Artuso I."/>
            <person name="Turrini P."/>
            <person name="Pirolo M."/>
            <person name="Lugli G.A."/>
            <person name="Ventura M."/>
            <person name="Visca P."/>
        </authorList>
    </citation>
    <scope>NUCLEOTIDE SEQUENCE</scope>
    <source>
        <strain evidence="1">LMG 26462</strain>
    </source>
</reference>
<dbReference type="Proteomes" id="UP001138921">
    <property type="component" value="Unassembled WGS sequence"/>
</dbReference>
<dbReference type="RefSeq" id="WP_214393988.1">
    <property type="nucleotide sequence ID" value="NZ_JAFLWW010000019.1"/>
</dbReference>
<keyword evidence="2" id="KW-1185">Reference proteome</keyword>
<sequence length="111" mass="12128">MIVAYEIFTPLRHPVGTTLRSKRVRMATGEFSRHVVVALGLAGTMRVVSTVIEASECLVDEFWPDDVSSPYSEALHICLLAIRGKRSTEAARLAFIAAARDSDILIIGGQQ</sequence>